<keyword evidence="6" id="KW-1185">Reference proteome</keyword>
<evidence type="ECO:0000256" key="4">
    <source>
        <dbReference type="SAM" id="SignalP"/>
    </source>
</evidence>
<dbReference type="InterPro" id="IPR052346">
    <property type="entry name" value="O-mannosyl-transferase_TMTC"/>
</dbReference>
<dbReference type="InterPro" id="IPR011990">
    <property type="entry name" value="TPR-like_helical_dom_sf"/>
</dbReference>
<protein>
    <recommendedName>
        <fullName evidence="7">Tetratricopeptide repeat protein</fullName>
    </recommendedName>
</protein>
<dbReference type="Proteomes" id="UP001501469">
    <property type="component" value="Unassembled WGS sequence"/>
</dbReference>
<feature type="chain" id="PRO_5045828021" description="Tetratricopeptide repeat protein" evidence="4">
    <location>
        <begin position="20"/>
        <end position="361"/>
    </location>
</feature>
<dbReference type="EMBL" id="BAABDK010000016">
    <property type="protein sequence ID" value="GAA4035594.1"/>
    <property type="molecule type" value="Genomic_DNA"/>
</dbReference>
<evidence type="ECO:0000256" key="3">
    <source>
        <dbReference type="PROSITE-ProRule" id="PRU00339"/>
    </source>
</evidence>
<keyword evidence="1" id="KW-0677">Repeat</keyword>
<evidence type="ECO:0000313" key="5">
    <source>
        <dbReference type="EMBL" id="GAA4035594.1"/>
    </source>
</evidence>
<gene>
    <name evidence="5" type="ORF">GCM10022409_20380</name>
</gene>
<sequence>MKNALLLLLSLGLTPAVFAQIAPRPARELIDEGIRLYDAGKYDEAAARYQQVLAAEPANSTALSELALTYNALNRNAEAAAICKKLIKADPRVGQSVYVTYGNSLDGLKQPKDAVRVYEQGLKYFPDSYSLYFNTGIAQARNGQVPASIGSFQQAVALNPNHASSHMSMGVMQLSSGTRIPGLLALSRFLVLEPRGARAAQRLPMLDKAMSLGVSRTGENAVTINISSAALSGANGKDNGPDNFGPAEMLLSLSSAAMLDKSLNKDVPPPANATERFVRQFDSLCKGLGELADKQKGFTWNYYVPYFVEMQQKGFVPAFSYLAHASQTDAPEVQQWLAAHPNEVAVFQEWSKNYVWPKPVK</sequence>
<feature type="repeat" description="TPR" evidence="3">
    <location>
        <begin position="129"/>
        <end position="162"/>
    </location>
</feature>
<dbReference type="Gene3D" id="1.25.40.10">
    <property type="entry name" value="Tetratricopeptide repeat domain"/>
    <property type="match status" value="1"/>
</dbReference>
<evidence type="ECO:0000313" key="6">
    <source>
        <dbReference type="Proteomes" id="UP001501469"/>
    </source>
</evidence>
<dbReference type="SMART" id="SM00028">
    <property type="entry name" value="TPR"/>
    <property type="match status" value="4"/>
</dbReference>
<evidence type="ECO:0008006" key="7">
    <source>
        <dbReference type="Google" id="ProtNLM"/>
    </source>
</evidence>
<keyword evidence="4" id="KW-0732">Signal</keyword>
<dbReference type="SUPFAM" id="SSF48452">
    <property type="entry name" value="TPR-like"/>
    <property type="match status" value="1"/>
</dbReference>
<evidence type="ECO:0000256" key="2">
    <source>
        <dbReference type="ARBA" id="ARBA00022803"/>
    </source>
</evidence>
<keyword evidence="2 3" id="KW-0802">TPR repeat</keyword>
<proteinExistence type="predicted"/>
<evidence type="ECO:0000256" key="1">
    <source>
        <dbReference type="ARBA" id="ARBA00022737"/>
    </source>
</evidence>
<accession>A0ABP7U4B1</accession>
<dbReference type="PROSITE" id="PS50005">
    <property type="entry name" value="TPR"/>
    <property type="match status" value="2"/>
</dbReference>
<reference evidence="6" key="1">
    <citation type="journal article" date="2019" name="Int. J. Syst. Evol. Microbiol.">
        <title>The Global Catalogue of Microorganisms (GCM) 10K type strain sequencing project: providing services to taxonomists for standard genome sequencing and annotation.</title>
        <authorList>
            <consortium name="The Broad Institute Genomics Platform"/>
            <consortium name="The Broad Institute Genome Sequencing Center for Infectious Disease"/>
            <person name="Wu L."/>
            <person name="Ma J."/>
        </authorList>
    </citation>
    <scope>NUCLEOTIDE SEQUENCE [LARGE SCALE GENOMIC DNA]</scope>
    <source>
        <strain evidence="6">JCM 17225</strain>
    </source>
</reference>
<feature type="repeat" description="TPR" evidence="3">
    <location>
        <begin position="26"/>
        <end position="59"/>
    </location>
</feature>
<comment type="caution">
    <text evidence="5">The sequence shown here is derived from an EMBL/GenBank/DDBJ whole genome shotgun (WGS) entry which is preliminary data.</text>
</comment>
<dbReference type="PANTHER" id="PTHR44227:SF3">
    <property type="entry name" value="PROTEIN O-MANNOSYL-TRANSFERASE TMTC4"/>
    <property type="match status" value="1"/>
</dbReference>
<dbReference type="PANTHER" id="PTHR44227">
    <property type="match status" value="1"/>
</dbReference>
<feature type="signal peptide" evidence="4">
    <location>
        <begin position="1"/>
        <end position="19"/>
    </location>
</feature>
<name>A0ABP7U4B1_9BACT</name>
<dbReference type="Pfam" id="PF13432">
    <property type="entry name" value="TPR_16"/>
    <property type="match status" value="2"/>
</dbReference>
<dbReference type="RefSeq" id="WP_345053698.1">
    <property type="nucleotide sequence ID" value="NZ_BAABDK010000016.1"/>
</dbReference>
<organism evidence="5 6">
    <name type="scientific">Hymenobacter glaciei</name>
    <dbReference type="NCBI Taxonomy" id="877209"/>
    <lineage>
        <taxon>Bacteria</taxon>
        <taxon>Pseudomonadati</taxon>
        <taxon>Bacteroidota</taxon>
        <taxon>Cytophagia</taxon>
        <taxon>Cytophagales</taxon>
        <taxon>Hymenobacteraceae</taxon>
        <taxon>Hymenobacter</taxon>
    </lineage>
</organism>
<dbReference type="InterPro" id="IPR019734">
    <property type="entry name" value="TPR_rpt"/>
</dbReference>